<dbReference type="AlphaFoldDB" id="A0A8H7K6F0"/>
<gene>
    <name evidence="1" type="ORF">IM811_005518</name>
</gene>
<name>A0A8H7K6F0_BIOOC</name>
<dbReference type="EMBL" id="JADCTT010000014">
    <property type="protein sequence ID" value="KAF9744737.1"/>
    <property type="molecule type" value="Genomic_DNA"/>
</dbReference>
<dbReference type="Proteomes" id="UP000616885">
    <property type="component" value="Unassembled WGS sequence"/>
</dbReference>
<accession>A0A8H7K6F0</accession>
<organism evidence="1 2">
    <name type="scientific">Bionectria ochroleuca</name>
    <name type="common">Gliocladium roseum</name>
    <dbReference type="NCBI Taxonomy" id="29856"/>
    <lineage>
        <taxon>Eukaryota</taxon>
        <taxon>Fungi</taxon>
        <taxon>Dikarya</taxon>
        <taxon>Ascomycota</taxon>
        <taxon>Pezizomycotina</taxon>
        <taxon>Sordariomycetes</taxon>
        <taxon>Hypocreomycetidae</taxon>
        <taxon>Hypocreales</taxon>
        <taxon>Bionectriaceae</taxon>
        <taxon>Clonostachys</taxon>
    </lineage>
</organism>
<dbReference type="PROSITE" id="PS51257">
    <property type="entry name" value="PROKAR_LIPOPROTEIN"/>
    <property type="match status" value="1"/>
</dbReference>
<protein>
    <submittedName>
        <fullName evidence="1">Uncharacterized protein</fullName>
    </submittedName>
</protein>
<sequence length="128" mass="14408">MSKNSTFQEPSYQPNMASPSPLASLLGCPSLDSYISSYMSYFLPCFAPEKSTTINSIPSFPDEKKMSMLHIQDIQDIKAPRPAAIQDDVVRHPYSSPAMAARHYQQGELRNMTTEQLIRLQHEAADDR</sequence>
<proteinExistence type="predicted"/>
<evidence type="ECO:0000313" key="1">
    <source>
        <dbReference type="EMBL" id="KAF9744737.1"/>
    </source>
</evidence>
<reference evidence="1" key="1">
    <citation type="submission" date="2020-10" db="EMBL/GenBank/DDBJ databases">
        <title>High-Quality Genome Resource of Clonostachys rosea strain S41 by Oxford Nanopore Long-Read Sequencing.</title>
        <authorList>
            <person name="Wang H."/>
        </authorList>
    </citation>
    <scope>NUCLEOTIDE SEQUENCE</scope>
    <source>
        <strain evidence="1">S41</strain>
    </source>
</reference>
<comment type="caution">
    <text evidence="1">The sequence shown here is derived from an EMBL/GenBank/DDBJ whole genome shotgun (WGS) entry which is preliminary data.</text>
</comment>
<evidence type="ECO:0000313" key="2">
    <source>
        <dbReference type="Proteomes" id="UP000616885"/>
    </source>
</evidence>